<name>A0A2S6I3U0_9BACT</name>
<dbReference type="AlphaFoldDB" id="A0A2S6I3U0"/>
<organism evidence="1 2">
    <name type="scientific">Neolewinella xylanilytica</name>
    <dbReference type="NCBI Taxonomy" id="1514080"/>
    <lineage>
        <taxon>Bacteria</taxon>
        <taxon>Pseudomonadati</taxon>
        <taxon>Bacteroidota</taxon>
        <taxon>Saprospiria</taxon>
        <taxon>Saprospirales</taxon>
        <taxon>Lewinellaceae</taxon>
        <taxon>Neolewinella</taxon>
    </lineage>
</organism>
<dbReference type="EMBL" id="PTJC01000006">
    <property type="protein sequence ID" value="PPK85833.1"/>
    <property type="molecule type" value="Genomic_DNA"/>
</dbReference>
<accession>A0A2S6I3U0</accession>
<comment type="caution">
    <text evidence="1">The sequence shown here is derived from an EMBL/GenBank/DDBJ whole genome shotgun (WGS) entry which is preliminary data.</text>
</comment>
<protein>
    <submittedName>
        <fullName evidence="1">Uncharacterized protein</fullName>
    </submittedName>
</protein>
<evidence type="ECO:0000313" key="2">
    <source>
        <dbReference type="Proteomes" id="UP000237662"/>
    </source>
</evidence>
<gene>
    <name evidence="1" type="ORF">CLV84_2740</name>
</gene>
<proteinExistence type="predicted"/>
<evidence type="ECO:0000313" key="1">
    <source>
        <dbReference type="EMBL" id="PPK85833.1"/>
    </source>
</evidence>
<dbReference type="Proteomes" id="UP000237662">
    <property type="component" value="Unassembled WGS sequence"/>
</dbReference>
<sequence length="56" mass="6415">MRRLEEYSIHLSKVAEKLKVSEQIETAQAFKMQDGMSVEKAAEAQKVKINPDLMHV</sequence>
<reference evidence="1 2" key="1">
    <citation type="submission" date="2018-02" db="EMBL/GenBank/DDBJ databases">
        <title>Genomic Encyclopedia of Archaeal and Bacterial Type Strains, Phase II (KMG-II): from individual species to whole genera.</title>
        <authorList>
            <person name="Goeker M."/>
        </authorList>
    </citation>
    <scope>NUCLEOTIDE SEQUENCE [LARGE SCALE GENOMIC DNA]</scope>
    <source>
        <strain evidence="1 2">DSM 29526</strain>
    </source>
</reference>
<keyword evidence="2" id="KW-1185">Reference proteome</keyword>